<reference evidence="1 2" key="1">
    <citation type="submission" date="2012-11" db="EMBL/GenBank/DDBJ databases">
        <title>FINISHED of Natronococcus occultus SP4, DSM 3396.</title>
        <authorList>
            <consortium name="DOE Joint Genome Institute"/>
            <person name="Eisen J."/>
            <person name="Huntemann M."/>
            <person name="Wei C.-L."/>
            <person name="Han J."/>
            <person name="Detter J.C."/>
            <person name="Han C."/>
            <person name="Tapia R."/>
            <person name="Chen A."/>
            <person name="Kyrpides N."/>
            <person name="Mavromatis K."/>
            <person name="Markowitz V."/>
            <person name="Szeto E."/>
            <person name="Ivanova N."/>
            <person name="Mikhailova N."/>
            <person name="Ovchinnikova G."/>
            <person name="Pagani I."/>
            <person name="Pati A."/>
            <person name="Goodwin L."/>
            <person name="Nordberg H.P."/>
            <person name="Cantor M.N."/>
            <person name="Hua S.X."/>
            <person name="Woyke T."/>
            <person name="Eisen J."/>
            <person name="Klenk H.-P."/>
            <person name="Klenk H.-P."/>
        </authorList>
    </citation>
    <scope>NUCLEOTIDE SEQUENCE [LARGE SCALE GENOMIC DNA]</scope>
    <source>
        <strain evidence="1 2">SP4</strain>
    </source>
</reference>
<name>L0JSG0_9EURY</name>
<dbReference type="HOGENOM" id="CLU_135997_0_0_2"/>
<accession>L0JSG0</accession>
<evidence type="ECO:0000313" key="1">
    <source>
        <dbReference type="EMBL" id="AGB35932.1"/>
    </source>
</evidence>
<dbReference type="OrthoDB" id="256252at2157"/>
<dbReference type="GeneID" id="14404349"/>
<gene>
    <name evidence="1" type="ORF">Natoc_0050</name>
</gene>
<dbReference type="EMBL" id="CP003929">
    <property type="protein sequence ID" value="AGB35932.1"/>
    <property type="molecule type" value="Genomic_DNA"/>
</dbReference>
<dbReference type="eggNOG" id="arCOG07569">
    <property type="taxonomic scope" value="Archaea"/>
</dbReference>
<dbReference type="AlphaFoldDB" id="L0JSG0"/>
<dbReference type="RefSeq" id="WP_015319390.1">
    <property type="nucleotide sequence ID" value="NC_019974.1"/>
</dbReference>
<evidence type="ECO:0000313" key="2">
    <source>
        <dbReference type="Proteomes" id="UP000010878"/>
    </source>
</evidence>
<proteinExistence type="predicted"/>
<organism evidence="1 2">
    <name type="scientific">Natronococcus occultus SP4</name>
    <dbReference type="NCBI Taxonomy" id="694430"/>
    <lineage>
        <taxon>Archaea</taxon>
        <taxon>Methanobacteriati</taxon>
        <taxon>Methanobacteriota</taxon>
        <taxon>Stenosarchaea group</taxon>
        <taxon>Halobacteria</taxon>
        <taxon>Halobacteriales</taxon>
        <taxon>Natrialbaceae</taxon>
        <taxon>Natronococcus</taxon>
    </lineage>
</organism>
<sequence length="129" mass="14749">MDDAIIDETLVDELRSACRTTVGDELRSITYLTEDDVEQVYLRSDLDRTADLVGFAEHERRGFHSQSAYRNTQLGEYQATIRMFENGYLSRVIRGSHGVWVTTDNMSMERFEELTSALSAILEDHEPAP</sequence>
<dbReference type="Proteomes" id="UP000010878">
    <property type="component" value="Chromosome"/>
</dbReference>
<dbReference type="KEGG" id="nou:Natoc_0050"/>
<dbReference type="Pfam" id="PF24366">
    <property type="entry name" value="DUF7522"/>
    <property type="match status" value="1"/>
</dbReference>
<dbReference type="InterPro" id="IPR055944">
    <property type="entry name" value="DUF7522"/>
</dbReference>
<keyword evidence="2" id="KW-1185">Reference proteome</keyword>
<protein>
    <submittedName>
        <fullName evidence="1">Uncharacterized protein</fullName>
    </submittedName>
</protein>